<comment type="caution">
    <text evidence="1">The sequence shown here is derived from an EMBL/GenBank/DDBJ whole genome shotgun (WGS) entry which is preliminary data.</text>
</comment>
<dbReference type="AlphaFoldDB" id="A0A7C9FXI5"/>
<proteinExistence type="predicted"/>
<protein>
    <recommendedName>
        <fullName evidence="3">DUF3575 domain-containing protein</fullName>
    </recommendedName>
</protein>
<evidence type="ECO:0000313" key="1">
    <source>
        <dbReference type="EMBL" id="MPR32893.1"/>
    </source>
</evidence>
<dbReference type="RefSeq" id="WP_152757722.1">
    <property type="nucleotide sequence ID" value="NZ_WHLY01000002.1"/>
</dbReference>
<name>A0A7C9FXI5_9BACT</name>
<organism evidence="1 2">
    <name type="scientific">Salmonirosea aquatica</name>
    <dbReference type="NCBI Taxonomy" id="2654236"/>
    <lineage>
        <taxon>Bacteria</taxon>
        <taxon>Pseudomonadati</taxon>
        <taxon>Bacteroidota</taxon>
        <taxon>Cytophagia</taxon>
        <taxon>Cytophagales</taxon>
        <taxon>Spirosomataceae</taxon>
        <taxon>Salmonirosea</taxon>
    </lineage>
</organism>
<gene>
    <name evidence="1" type="ORF">GBK04_05860</name>
</gene>
<sequence>MKQKTFLWYVAIPLLCMVGRDCPAQDNFGLRYVFGTLHPGGDKTAPLQPRKLDKNAVAVINWGFIASYERYIYKKRLALKVAQGGYSDCAELFAGHTHLGFRVNFLNGRRHYLEFGFGPTFVYRQSWNRLDGYVQQTPRLKNSEHWQYAFVWYGGELEYDYKISKNIDLNINVIPGYPDFYTFAIGARYWLRPIPANRDWNKRKEY</sequence>
<dbReference type="Proteomes" id="UP000479293">
    <property type="component" value="Unassembled WGS sequence"/>
</dbReference>
<evidence type="ECO:0000313" key="2">
    <source>
        <dbReference type="Proteomes" id="UP000479293"/>
    </source>
</evidence>
<accession>A0A7C9FXI5</accession>
<keyword evidence="2" id="KW-1185">Reference proteome</keyword>
<evidence type="ECO:0008006" key="3">
    <source>
        <dbReference type="Google" id="ProtNLM"/>
    </source>
</evidence>
<dbReference type="EMBL" id="WHLY01000002">
    <property type="protein sequence ID" value="MPR32893.1"/>
    <property type="molecule type" value="Genomic_DNA"/>
</dbReference>
<reference evidence="1 2" key="1">
    <citation type="submission" date="2019-10" db="EMBL/GenBank/DDBJ databases">
        <title>Draft Genome Sequence of Cytophagaceae sp. SJW1-29.</title>
        <authorList>
            <person name="Choi A."/>
        </authorList>
    </citation>
    <scope>NUCLEOTIDE SEQUENCE [LARGE SCALE GENOMIC DNA]</scope>
    <source>
        <strain evidence="1 2">SJW1-29</strain>
    </source>
</reference>